<evidence type="ECO:0000256" key="1">
    <source>
        <dbReference type="ARBA" id="ARBA00004429"/>
    </source>
</evidence>
<dbReference type="HAMAP" id="MF_01844">
    <property type="entry name" value="NhaA"/>
    <property type="match status" value="1"/>
</dbReference>
<evidence type="ECO:0000313" key="13">
    <source>
        <dbReference type="EMBL" id="SDC34398.1"/>
    </source>
</evidence>
<reference evidence="14" key="1">
    <citation type="submission" date="2016-10" db="EMBL/GenBank/DDBJ databases">
        <authorList>
            <person name="Varghese N."/>
            <person name="Submissions S."/>
        </authorList>
    </citation>
    <scope>NUCLEOTIDE SEQUENCE [LARGE SCALE GENOMIC DNA]</scope>
    <source>
        <strain evidence="14">DSM 22619</strain>
    </source>
</reference>
<dbReference type="GO" id="GO:0006885">
    <property type="term" value="P:regulation of pH"/>
    <property type="evidence" value="ECO:0007669"/>
    <property type="project" value="UniProtKB-UniRule"/>
</dbReference>
<keyword evidence="9 11" id="KW-0472">Membrane</keyword>
<dbReference type="Gene3D" id="1.20.1530.10">
    <property type="entry name" value="Na+/H+ antiporter like domain"/>
    <property type="match status" value="1"/>
</dbReference>
<evidence type="ECO:0000256" key="6">
    <source>
        <dbReference type="ARBA" id="ARBA00022989"/>
    </source>
</evidence>
<gene>
    <name evidence="11" type="primary">nhaA</name>
    <name evidence="13" type="ORF">SAMN04487824_11017</name>
</gene>
<dbReference type="EMBL" id="FMZL01000010">
    <property type="protein sequence ID" value="SDC34398.1"/>
    <property type="molecule type" value="Genomic_DNA"/>
</dbReference>
<feature type="transmembrane region" description="Helical" evidence="11">
    <location>
        <begin position="90"/>
        <end position="115"/>
    </location>
</feature>
<dbReference type="AlphaFoldDB" id="A0A1G6KU97"/>
<comment type="similarity">
    <text evidence="11">Belongs to the NhaA Na(+)/H(+) (TC 2.A.33) antiporter family.</text>
</comment>
<comment type="subcellular location">
    <subcellularLocation>
        <location evidence="1">Cell inner membrane</location>
        <topology evidence="1">Multi-pass membrane protein</topology>
    </subcellularLocation>
    <subcellularLocation>
        <location evidence="11">Cell membrane</location>
        <topology evidence="11">Multi-pass membrane protein</topology>
    </subcellularLocation>
</comment>
<feature type="region of interest" description="Disordered" evidence="12">
    <location>
        <begin position="1"/>
        <end position="22"/>
    </location>
</feature>
<dbReference type="STRING" id="604330.SAMN04489857_1509"/>
<evidence type="ECO:0000256" key="7">
    <source>
        <dbReference type="ARBA" id="ARBA00023053"/>
    </source>
</evidence>
<keyword evidence="7 11" id="KW-0915">Sodium</keyword>
<keyword evidence="6 11" id="KW-1133">Transmembrane helix</keyword>
<dbReference type="Proteomes" id="UP000198528">
    <property type="component" value="Unassembled WGS sequence"/>
</dbReference>
<evidence type="ECO:0000256" key="9">
    <source>
        <dbReference type="ARBA" id="ARBA00023136"/>
    </source>
</evidence>
<accession>A0A1G6KU97</accession>
<feature type="region of interest" description="Disordered" evidence="12">
    <location>
        <begin position="475"/>
        <end position="494"/>
    </location>
</feature>
<feature type="compositionally biased region" description="Acidic residues" evidence="12">
    <location>
        <begin position="476"/>
        <end position="494"/>
    </location>
</feature>
<feature type="transmembrane region" description="Helical" evidence="11">
    <location>
        <begin position="440"/>
        <end position="462"/>
    </location>
</feature>
<keyword evidence="5 11" id="KW-0812">Transmembrane</keyword>
<name>A0A1G6KU97_9ACTN</name>
<feature type="transmembrane region" description="Helical" evidence="11">
    <location>
        <begin position="376"/>
        <end position="400"/>
    </location>
</feature>
<keyword evidence="14" id="KW-1185">Reference proteome</keyword>
<evidence type="ECO:0000256" key="2">
    <source>
        <dbReference type="ARBA" id="ARBA00022448"/>
    </source>
</evidence>
<dbReference type="RefSeq" id="WP_090846443.1">
    <property type="nucleotide sequence ID" value="NZ_FMZL01000010.1"/>
</dbReference>
<comment type="catalytic activity">
    <reaction evidence="11">
        <text>Na(+)(in) + 2 H(+)(out) = Na(+)(out) + 2 H(+)(in)</text>
        <dbReference type="Rhea" id="RHEA:29251"/>
        <dbReference type="ChEBI" id="CHEBI:15378"/>
        <dbReference type="ChEBI" id="CHEBI:29101"/>
    </reaction>
</comment>
<evidence type="ECO:0000256" key="4">
    <source>
        <dbReference type="ARBA" id="ARBA00022475"/>
    </source>
</evidence>
<feature type="transmembrane region" description="Helical" evidence="11">
    <location>
        <begin position="136"/>
        <end position="155"/>
    </location>
</feature>
<keyword evidence="4 11" id="KW-1003">Cell membrane</keyword>
<evidence type="ECO:0000256" key="12">
    <source>
        <dbReference type="SAM" id="MobiDB-lite"/>
    </source>
</evidence>
<evidence type="ECO:0000256" key="11">
    <source>
        <dbReference type="HAMAP-Rule" id="MF_01844"/>
    </source>
</evidence>
<feature type="transmembrane region" description="Helical" evidence="11">
    <location>
        <begin position="412"/>
        <end position="434"/>
    </location>
</feature>
<organism evidence="13 14">
    <name type="scientific">Parafannyhessea umbonata</name>
    <dbReference type="NCBI Taxonomy" id="604330"/>
    <lineage>
        <taxon>Bacteria</taxon>
        <taxon>Bacillati</taxon>
        <taxon>Actinomycetota</taxon>
        <taxon>Coriobacteriia</taxon>
        <taxon>Coriobacteriales</taxon>
        <taxon>Atopobiaceae</taxon>
        <taxon>Parafannyhessea</taxon>
    </lineage>
</organism>
<dbReference type="Pfam" id="PF06965">
    <property type="entry name" value="Na_H_antiport_1"/>
    <property type="match status" value="1"/>
</dbReference>
<dbReference type="GO" id="GO:0015385">
    <property type="term" value="F:sodium:proton antiporter activity"/>
    <property type="evidence" value="ECO:0007669"/>
    <property type="project" value="UniProtKB-UniRule"/>
</dbReference>
<dbReference type="InterPro" id="IPR023171">
    <property type="entry name" value="Na/H_antiporter_dom_sf"/>
</dbReference>
<protein>
    <recommendedName>
        <fullName evidence="11">Na(+)/H(+) antiporter NhaA</fullName>
    </recommendedName>
    <alternativeName>
        <fullName evidence="11">Sodium/proton antiporter NhaA</fullName>
    </alternativeName>
</protein>
<dbReference type="PANTHER" id="PTHR30341:SF0">
    <property type="entry name" value="NA(+)_H(+) ANTIPORTER NHAA"/>
    <property type="match status" value="1"/>
</dbReference>
<keyword evidence="10 11" id="KW-0739">Sodium transport</keyword>
<evidence type="ECO:0000256" key="3">
    <source>
        <dbReference type="ARBA" id="ARBA00022449"/>
    </source>
</evidence>
<proteinExistence type="inferred from homology"/>
<keyword evidence="8 11" id="KW-0406">Ion transport</keyword>
<dbReference type="PANTHER" id="PTHR30341">
    <property type="entry name" value="SODIUM ION/PROTON ANTIPORTER NHAA-RELATED"/>
    <property type="match status" value="1"/>
</dbReference>
<feature type="transmembrane region" description="Helical" evidence="11">
    <location>
        <begin position="248"/>
        <end position="275"/>
    </location>
</feature>
<feature type="compositionally biased region" description="Polar residues" evidence="12">
    <location>
        <begin position="1"/>
        <end position="13"/>
    </location>
</feature>
<feature type="transmembrane region" description="Helical" evidence="11">
    <location>
        <begin position="194"/>
        <end position="213"/>
    </location>
</feature>
<feature type="transmembrane region" description="Helical" evidence="11">
    <location>
        <begin position="48"/>
        <end position="70"/>
    </location>
</feature>
<comment type="function">
    <text evidence="11">Na(+)/H(+) antiporter that extrudes sodium in exchange for external protons.</text>
</comment>
<feature type="transmembrane region" description="Helical" evidence="11">
    <location>
        <begin position="219"/>
        <end position="236"/>
    </location>
</feature>
<dbReference type="GO" id="GO:0005886">
    <property type="term" value="C:plasma membrane"/>
    <property type="evidence" value="ECO:0007669"/>
    <property type="project" value="UniProtKB-SubCell"/>
</dbReference>
<keyword evidence="2 11" id="KW-0813">Transport</keyword>
<dbReference type="NCBIfam" id="TIGR00773">
    <property type="entry name" value="NhaA"/>
    <property type="match status" value="1"/>
</dbReference>
<evidence type="ECO:0000313" key="14">
    <source>
        <dbReference type="Proteomes" id="UP000198528"/>
    </source>
</evidence>
<evidence type="ECO:0000256" key="10">
    <source>
        <dbReference type="ARBA" id="ARBA00023201"/>
    </source>
</evidence>
<evidence type="ECO:0000256" key="8">
    <source>
        <dbReference type="ARBA" id="ARBA00023065"/>
    </source>
</evidence>
<evidence type="ECO:0000256" key="5">
    <source>
        <dbReference type="ARBA" id="ARBA00022692"/>
    </source>
</evidence>
<dbReference type="InterPro" id="IPR004670">
    <property type="entry name" value="NhaA"/>
</dbReference>
<sequence length="494" mass="52901">MVQSKASRPGQKTSDAKGRRGRVVRKSVIIREPAVVRRRDQKNALEKVTSSGTIAAAVMVGAALLAVIVANSGAYEAVHHFLGTPLELRIGPVVAGISFEGFVNDFLMALFFLLVGIELKYEMTVGQLRRPRQAMLPMLAAVGGVAFPAIIYLAFNHAGAPHGWAIPIATDIAFALGVMSLLGDRVAPETKVFFQTLAIADDILAIVVLALFYGQTPDIAWIAASLIAVMLLATLSRARVYSVKPYMVVGLLLWVCMYNSGIHATLAGVILAFFLPAKSDIRLSNLGDWLQEKAAMLDDDYDDGTHILGQHDFTASANRVEKIIHHVTPPLQRVERNLSTTVNFLILPLFAFTNAQVRLVGVDLGSIVLDPVTQGAYLGAVLGKPLGIILVTLLLVKIGFAKLPHNVTWDQVIAVGIMGGMGFTMSILIAGLAFPQAHEILAAKCAILAGSITSGVLGIVFVRVHDAVVNGTLLGSDDEDDAESEMEDQVEDIN</sequence>
<keyword evidence="3 11" id="KW-0050">Antiport</keyword>